<dbReference type="HAMAP" id="MF_00073">
    <property type="entry name" value="NusB"/>
    <property type="match status" value="1"/>
</dbReference>
<dbReference type="GO" id="GO:0005829">
    <property type="term" value="C:cytosol"/>
    <property type="evidence" value="ECO:0007669"/>
    <property type="project" value="TreeGrafter"/>
</dbReference>
<dbReference type="Pfam" id="PF01029">
    <property type="entry name" value="NusB"/>
    <property type="match status" value="1"/>
</dbReference>
<gene>
    <name evidence="6 8" type="primary">nusB</name>
    <name evidence="8" type="ORF">DI536_14365</name>
</gene>
<evidence type="ECO:0000256" key="1">
    <source>
        <dbReference type="ARBA" id="ARBA00005952"/>
    </source>
</evidence>
<evidence type="ECO:0000256" key="4">
    <source>
        <dbReference type="ARBA" id="ARBA00023015"/>
    </source>
</evidence>
<dbReference type="PANTHER" id="PTHR11078">
    <property type="entry name" value="N UTILIZATION SUBSTANCE PROTEIN B-RELATED"/>
    <property type="match status" value="1"/>
</dbReference>
<evidence type="ECO:0000313" key="9">
    <source>
        <dbReference type="Proteomes" id="UP000249061"/>
    </source>
</evidence>
<name>A0A2W5VQJ2_9BACT</name>
<dbReference type="InterPro" id="IPR035926">
    <property type="entry name" value="NusB-like_sf"/>
</dbReference>
<evidence type="ECO:0000256" key="5">
    <source>
        <dbReference type="ARBA" id="ARBA00023163"/>
    </source>
</evidence>
<comment type="function">
    <text evidence="6">Involved in transcription antitermination. Required for transcription of ribosomal RNA (rRNA) genes. Binds specifically to the boxA antiterminator sequence of the ribosomal RNA (rrn) operons.</text>
</comment>
<keyword evidence="3 6" id="KW-0694">RNA-binding</keyword>
<dbReference type="GO" id="GO:0031564">
    <property type="term" value="P:transcription antitermination"/>
    <property type="evidence" value="ECO:0007669"/>
    <property type="project" value="UniProtKB-KW"/>
</dbReference>
<dbReference type="GO" id="GO:0006353">
    <property type="term" value="P:DNA-templated transcription termination"/>
    <property type="evidence" value="ECO:0007669"/>
    <property type="project" value="UniProtKB-UniRule"/>
</dbReference>
<dbReference type="InterPro" id="IPR011605">
    <property type="entry name" value="NusB_fam"/>
</dbReference>
<dbReference type="NCBIfam" id="TIGR01951">
    <property type="entry name" value="nusB"/>
    <property type="match status" value="1"/>
</dbReference>
<evidence type="ECO:0000256" key="6">
    <source>
        <dbReference type="HAMAP-Rule" id="MF_00073"/>
    </source>
</evidence>
<comment type="similarity">
    <text evidence="1 6">Belongs to the NusB family.</text>
</comment>
<dbReference type="AlphaFoldDB" id="A0A2W5VQJ2"/>
<dbReference type="InterPro" id="IPR006027">
    <property type="entry name" value="NusB_RsmB_TIM44"/>
</dbReference>
<dbReference type="Gene3D" id="1.10.940.10">
    <property type="entry name" value="NusB-like"/>
    <property type="match status" value="1"/>
</dbReference>
<keyword evidence="2 6" id="KW-0889">Transcription antitermination</keyword>
<evidence type="ECO:0000259" key="7">
    <source>
        <dbReference type="Pfam" id="PF01029"/>
    </source>
</evidence>
<accession>A0A2W5VQJ2</accession>
<comment type="caution">
    <text evidence="8">The sequence shown here is derived from an EMBL/GenBank/DDBJ whole genome shotgun (WGS) entry which is preliminary data.</text>
</comment>
<keyword evidence="4 6" id="KW-0805">Transcription regulation</keyword>
<feature type="domain" description="NusB/RsmB/TIM44" evidence="7">
    <location>
        <begin position="8"/>
        <end position="135"/>
    </location>
</feature>
<proteinExistence type="inferred from homology"/>
<keyword evidence="5 6" id="KW-0804">Transcription</keyword>
<dbReference type="Proteomes" id="UP000249061">
    <property type="component" value="Unassembled WGS sequence"/>
</dbReference>
<dbReference type="CDD" id="cd00619">
    <property type="entry name" value="Terminator_NusB"/>
    <property type="match status" value="1"/>
</dbReference>
<protein>
    <recommendedName>
        <fullName evidence="6">Transcription antitermination protein NusB</fullName>
    </recommendedName>
    <alternativeName>
        <fullName evidence="6">Antitermination factor NusB</fullName>
    </alternativeName>
</protein>
<evidence type="ECO:0000256" key="3">
    <source>
        <dbReference type="ARBA" id="ARBA00022884"/>
    </source>
</evidence>
<evidence type="ECO:0000313" key="8">
    <source>
        <dbReference type="EMBL" id="PZR12751.1"/>
    </source>
</evidence>
<dbReference type="GO" id="GO:0003723">
    <property type="term" value="F:RNA binding"/>
    <property type="evidence" value="ECO:0007669"/>
    <property type="project" value="UniProtKB-UniRule"/>
</dbReference>
<organism evidence="8 9">
    <name type="scientific">Archangium gephyra</name>
    <dbReference type="NCBI Taxonomy" id="48"/>
    <lineage>
        <taxon>Bacteria</taxon>
        <taxon>Pseudomonadati</taxon>
        <taxon>Myxococcota</taxon>
        <taxon>Myxococcia</taxon>
        <taxon>Myxococcales</taxon>
        <taxon>Cystobacterineae</taxon>
        <taxon>Archangiaceae</taxon>
        <taxon>Archangium</taxon>
    </lineage>
</organism>
<dbReference type="SUPFAM" id="SSF48013">
    <property type="entry name" value="NusB-like"/>
    <property type="match status" value="1"/>
</dbReference>
<dbReference type="EMBL" id="QFQP01000011">
    <property type="protein sequence ID" value="PZR12751.1"/>
    <property type="molecule type" value="Genomic_DNA"/>
</dbReference>
<reference evidence="8 9" key="1">
    <citation type="submission" date="2017-08" db="EMBL/GenBank/DDBJ databases">
        <title>Infants hospitalized years apart are colonized by the same room-sourced microbial strains.</title>
        <authorList>
            <person name="Brooks B."/>
            <person name="Olm M.R."/>
            <person name="Firek B.A."/>
            <person name="Baker R."/>
            <person name="Thomas B.C."/>
            <person name="Morowitz M.J."/>
            <person name="Banfield J.F."/>
        </authorList>
    </citation>
    <scope>NUCLEOTIDE SEQUENCE [LARGE SCALE GENOMIC DNA]</scope>
    <source>
        <strain evidence="8">S2_003_000_R2_14</strain>
    </source>
</reference>
<sequence>MGARRIGRERALQALYQMEQDGKMTSQGALDAAWTAHDDEGPRDPAADSFARDLIEGVTTNKAKIDELIESHSHNWRLERMQRIDRNVLRIGVYELQHLADVPRKVTINEAVELAKTFGNEASSAFINGLLDRIASTVGKE</sequence>
<evidence type="ECO:0000256" key="2">
    <source>
        <dbReference type="ARBA" id="ARBA00022814"/>
    </source>
</evidence>
<dbReference type="PANTHER" id="PTHR11078:SF3">
    <property type="entry name" value="ANTITERMINATION NUSB DOMAIN-CONTAINING PROTEIN"/>
    <property type="match status" value="1"/>
</dbReference>